<comment type="subcellular location">
    <subcellularLocation>
        <location evidence="1">Cell membrane</location>
        <topology evidence="1">Single-pass type II membrane protein</topology>
    </subcellularLocation>
</comment>
<dbReference type="Pfam" id="PF09976">
    <property type="entry name" value="TPR_21"/>
    <property type="match status" value="1"/>
</dbReference>
<evidence type="ECO:0000256" key="6">
    <source>
        <dbReference type="ARBA" id="ARBA00023186"/>
    </source>
</evidence>
<dbReference type="GO" id="GO:0044877">
    <property type="term" value="F:protein-containing complex binding"/>
    <property type="evidence" value="ECO:0007669"/>
    <property type="project" value="InterPro"/>
</dbReference>
<keyword evidence="12" id="KW-1185">Reference proteome</keyword>
<evidence type="ECO:0000256" key="5">
    <source>
        <dbReference type="ARBA" id="ARBA00023136"/>
    </source>
</evidence>
<dbReference type="AlphaFoldDB" id="A0A1X7ERT6"/>
<dbReference type="STRING" id="1519643.SAMN06295933_3292"/>
<evidence type="ECO:0000256" key="8">
    <source>
        <dbReference type="ARBA" id="ARBA00024235"/>
    </source>
</evidence>
<feature type="domain" description="Ancillary SecYEG translocon subunit/Cell division coordinator CpoB TPR" evidence="10">
    <location>
        <begin position="31"/>
        <end position="214"/>
    </location>
</feature>
<dbReference type="Gene3D" id="1.25.40.10">
    <property type="entry name" value="Tetratricopeptide repeat domain"/>
    <property type="match status" value="1"/>
</dbReference>
<keyword evidence="3 9" id="KW-0812">Transmembrane</keyword>
<accession>A0A1X7ERT6</accession>
<evidence type="ECO:0000256" key="1">
    <source>
        <dbReference type="ARBA" id="ARBA00004401"/>
    </source>
</evidence>
<dbReference type="PANTHER" id="PTHR38035:SF1">
    <property type="entry name" value="ANCILLARY SECYEG TRANSLOCON SUBUNIT"/>
    <property type="match status" value="1"/>
</dbReference>
<keyword evidence="6" id="KW-0143">Chaperone</keyword>
<organism evidence="11 12">
    <name type="scientific">Desulfovibrio gilichinskyi</name>
    <dbReference type="NCBI Taxonomy" id="1519643"/>
    <lineage>
        <taxon>Bacteria</taxon>
        <taxon>Pseudomonadati</taxon>
        <taxon>Thermodesulfobacteriota</taxon>
        <taxon>Desulfovibrionia</taxon>
        <taxon>Desulfovibrionales</taxon>
        <taxon>Desulfovibrionaceae</taxon>
        <taxon>Desulfovibrio</taxon>
    </lineage>
</organism>
<dbReference type="Proteomes" id="UP000192906">
    <property type="component" value="Unassembled WGS sequence"/>
</dbReference>
<evidence type="ECO:0000313" key="12">
    <source>
        <dbReference type="Proteomes" id="UP000192906"/>
    </source>
</evidence>
<dbReference type="GO" id="GO:0005886">
    <property type="term" value="C:plasma membrane"/>
    <property type="evidence" value="ECO:0007669"/>
    <property type="project" value="UniProtKB-SubCell"/>
</dbReference>
<dbReference type="InterPro" id="IPR011990">
    <property type="entry name" value="TPR-like_helical_dom_sf"/>
</dbReference>
<dbReference type="PANTHER" id="PTHR38035">
    <property type="entry name" value="UPF0070 PROTEIN YFGM"/>
    <property type="match status" value="1"/>
</dbReference>
<dbReference type="SUPFAM" id="SSF48452">
    <property type="entry name" value="TPR-like"/>
    <property type="match status" value="1"/>
</dbReference>
<reference evidence="12" key="1">
    <citation type="submission" date="2017-04" db="EMBL/GenBank/DDBJ databases">
        <authorList>
            <person name="Varghese N."/>
            <person name="Submissions S."/>
        </authorList>
    </citation>
    <scope>NUCLEOTIDE SEQUENCE [LARGE SCALE GENOMIC DNA]</scope>
    <source>
        <strain evidence="12">K3S</strain>
    </source>
</reference>
<dbReference type="InterPro" id="IPR018704">
    <property type="entry name" value="SecYEG/CpoB_TPR"/>
</dbReference>
<evidence type="ECO:0000313" key="11">
    <source>
        <dbReference type="EMBL" id="SMF39079.1"/>
    </source>
</evidence>
<dbReference type="RefSeq" id="WP_085104217.1">
    <property type="nucleotide sequence ID" value="NZ_FWZU01000006.1"/>
</dbReference>
<keyword evidence="4 9" id="KW-1133">Transmembrane helix</keyword>
<dbReference type="InterPro" id="IPR026039">
    <property type="entry name" value="YfgM"/>
</dbReference>
<name>A0A1X7ERT6_9BACT</name>
<feature type="transmembrane region" description="Helical" evidence="9">
    <location>
        <begin position="36"/>
        <end position="54"/>
    </location>
</feature>
<dbReference type="OrthoDB" id="5457704at2"/>
<protein>
    <recommendedName>
        <fullName evidence="8">Ancillary SecYEG translocon subunit</fullName>
    </recommendedName>
</protein>
<evidence type="ECO:0000256" key="9">
    <source>
        <dbReference type="SAM" id="Phobius"/>
    </source>
</evidence>
<evidence type="ECO:0000259" key="10">
    <source>
        <dbReference type="Pfam" id="PF09976"/>
    </source>
</evidence>
<evidence type="ECO:0000256" key="4">
    <source>
        <dbReference type="ARBA" id="ARBA00022989"/>
    </source>
</evidence>
<evidence type="ECO:0000256" key="3">
    <source>
        <dbReference type="ARBA" id="ARBA00022692"/>
    </source>
</evidence>
<dbReference type="EMBL" id="FWZU01000006">
    <property type="protein sequence ID" value="SMF39079.1"/>
    <property type="molecule type" value="Genomic_DNA"/>
</dbReference>
<proteinExistence type="inferred from homology"/>
<comment type="similarity">
    <text evidence="7">Belongs to the YfgM family.</text>
</comment>
<keyword evidence="5 9" id="KW-0472">Membrane</keyword>
<evidence type="ECO:0000256" key="2">
    <source>
        <dbReference type="ARBA" id="ARBA00022475"/>
    </source>
</evidence>
<keyword evidence="2" id="KW-1003">Cell membrane</keyword>
<evidence type="ECO:0000256" key="7">
    <source>
        <dbReference type="ARBA" id="ARBA00024197"/>
    </source>
</evidence>
<sequence length="217" mass="23546">MEENNQTTHDILEQVQASVPDSIHPFLDYLLEHGKMIIAGVAAILIIAAGIAGYQHMQHRSQLKAQSELGTILIKYSGEKKAEELAVFLKTTPAEMKPAVELALAKAWMDASKFTQAAAVWAEIAKSDEAMAPVASIGQAKCLVLSDKPEEAVKVLQDLKNKVGENFANTIDRLLASAAEKAGNNQLAIQAYQGLLNNNPAQKLYLESKIVELKAKL</sequence>
<gene>
    <name evidence="11" type="ORF">SAMN06295933_3292</name>
</gene>